<dbReference type="KEGG" id="pstg:E8M01_19030"/>
<evidence type="ECO:0000313" key="2">
    <source>
        <dbReference type="EMBL" id="QCI66118.1"/>
    </source>
</evidence>
<dbReference type="InterPro" id="IPR029068">
    <property type="entry name" value="Glyas_Bleomycin-R_OHBP_Dase"/>
</dbReference>
<name>A0A4D7B6W8_9HYPH</name>
<dbReference type="PROSITE" id="PS51819">
    <property type="entry name" value="VOC"/>
    <property type="match status" value="1"/>
</dbReference>
<dbReference type="PANTHER" id="PTHR34109:SF1">
    <property type="entry name" value="VOC DOMAIN-CONTAINING PROTEIN"/>
    <property type="match status" value="1"/>
</dbReference>
<gene>
    <name evidence="2" type="ORF">E8M01_19030</name>
</gene>
<dbReference type="Gene3D" id="3.10.180.10">
    <property type="entry name" value="2,3-Dihydroxybiphenyl 1,2-Dioxygenase, domain 1"/>
    <property type="match status" value="1"/>
</dbReference>
<feature type="domain" description="VOC" evidence="1">
    <location>
        <begin position="6"/>
        <end position="137"/>
    </location>
</feature>
<dbReference type="OrthoDB" id="9806868at2"/>
<keyword evidence="3" id="KW-1185">Reference proteome</keyword>
<reference evidence="2 3" key="1">
    <citation type="submission" date="2019-04" db="EMBL/GenBank/DDBJ databases">
        <title>Phreatobacter aquaticus sp. nov.</title>
        <authorList>
            <person name="Choi A."/>
        </authorList>
    </citation>
    <scope>NUCLEOTIDE SEQUENCE [LARGE SCALE GENOMIC DNA]</scope>
    <source>
        <strain evidence="2 3">KCTC 52518</strain>
    </source>
</reference>
<dbReference type="RefSeq" id="WP_136961564.1">
    <property type="nucleotide sequence ID" value="NZ_CP039690.1"/>
</dbReference>
<sequence>MAESPSFAPIEVYLTVSGGLEAIAFYEKAFGATPAFQQMAEDGKRLLHATLSVFGAQIMLSDHFPEHGNDVAAPPMLGGTTVTVHVNLNSPAEVDAAMARAARAGATVTMPASDTFWDMRYGRLKDPFGHSWSLGAPLPSKTEGRFE</sequence>
<dbReference type="InterPro" id="IPR037523">
    <property type="entry name" value="VOC_core"/>
</dbReference>
<protein>
    <submittedName>
        <fullName evidence="2">VOC family protein</fullName>
    </submittedName>
</protein>
<accession>A0A4D7B6W8</accession>
<dbReference type="Pfam" id="PF00903">
    <property type="entry name" value="Glyoxalase"/>
    <property type="match status" value="1"/>
</dbReference>
<evidence type="ECO:0000313" key="3">
    <source>
        <dbReference type="Proteomes" id="UP000298781"/>
    </source>
</evidence>
<dbReference type="EMBL" id="CP039690">
    <property type="protein sequence ID" value="QCI66118.1"/>
    <property type="molecule type" value="Genomic_DNA"/>
</dbReference>
<dbReference type="PANTHER" id="PTHR34109">
    <property type="entry name" value="BNAUNNG04460D PROTEIN-RELATED"/>
    <property type="match status" value="1"/>
</dbReference>
<organism evidence="2 3">
    <name type="scientific">Phreatobacter stygius</name>
    <dbReference type="NCBI Taxonomy" id="1940610"/>
    <lineage>
        <taxon>Bacteria</taxon>
        <taxon>Pseudomonadati</taxon>
        <taxon>Pseudomonadota</taxon>
        <taxon>Alphaproteobacteria</taxon>
        <taxon>Hyphomicrobiales</taxon>
        <taxon>Phreatobacteraceae</taxon>
        <taxon>Phreatobacter</taxon>
    </lineage>
</organism>
<evidence type="ECO:0000259" key="1">
    <source>
        <dbReference type="PROSITE" id="PS51819"/>
    </source>
</evidence>
<dbReference type="AlphaFoldDB" id="A0A4D7B6W8"/>
<proteinExistence type="predicted"/>
<dbReference type="SUPFAM" id="SSF54593">
    <property type="entry name" value="Glyoxalase/Bleomycin resistance protein/Dihydroxybiphenyl dioxygenase"/>
    <property type="match status" value="1"/>
</dbReference>
<dbReference type="Proteomes" id="UP000298781">
    <property type="component" value="Chromosome"/>
</dbReference>
<dbReference type="InterPro" id="IPR004360">
    <property type="entry name" value="Glyas_Fos-R_dOase_dom"/>
</dbReference>